<dbReference type="Proteomes" id="UP001551675">
    <property type="component" value="Unassembled WGS sequence"/>
</dbReference>
<evidence type="ECO:0000256" key="3">
    <source>
        <dbReference type="ARBA" id="ARBA00022692"/>
    </source>
</evidence>
<feature type="transmembrane region" description="Helical" evidence="10">
    <location>
        <begin position="52"/>
        <end position="75"/>
    </location>
</feature>
<comment type="subcellular location">
    <subcellularLocation>
        <location evidence="1 10">Cell membrane</location>
        <topology evidence="1 10">Multi-pass membrane protein</topology>
    </subcellularLocation>
</comment>
<feature type="transmembrane region" description="Helical" evidence="10">
    <location>
        <begin position="21"/>
        <end position="40"/>
    </location>
</feature>
<feature type="transmembrane region" description="Helical" evidence="10">
    <location>
        <begin position="114"/>
        <end position="136"/>
    </location>
</feature>
<gene>
    <name evidence="10 11" type="primary">crcB</name>
    <name evidence="10" type="synonym">fluC</name>
    <name evidence="11" type="ORF">AB0I59_29155</name>
</gene>
<evidence type="ECO:0000256" key="6">
    <source>
        <dbReference type="ARBA" id="ARBA00023303"/>
    </source>
</evidence>
<keyword evidence="10" id="KW-0813">Transport</keyword>
<evidence type="ECO:0000313" key="12">
    <source>
        <dbReference type="Proteomes" id="UP001551675"/>
    </source>
</evidence>
<evidence type="ECO:0000256" key="9">
    <source>
        <dbReference type="ARBA" id="ARBA00049940"/>
    </source>
</evidence>
<comment type="activity regulation">
    <text evidence="10">Na(+) is not transported, but it plays an essential structural role and its presence is essential for fluoride channel function.</text>
</comment>
<keyword evidence="10" id="KW-0915">Sodium</keyword>
<name>A0ABV3GM34_MICGL</name>
<keyword evidence="10" id="KW-0406">Ion transport</keyword>
<protein>
    <recommendedName>
        <fullName evidence="10">Fluoride-specific ion channel FluC</fullName>
    </recommendedName>
</protein>
<evidence type="ECO:0000313" key="11">
    <source>
        <dbReference type="EMBL" id="MEV0972692.1"/>
    </source>
</evidence>
<dbReference type="Pfam" id="PF02537">
    <property type="entry name" value="CRCB"/>
    <property type="match status" value="1"/>
</dbReference>
<evidence type="ECO:0000256" key="1">
    <source>
        <dbReference type="ARBA" id="ARBA00004651"/>
    </source>
</evidence>
<feature type="binding site" evidence="10">
    <location>
        <position position="94"/>
    </location>
    <ligand>
        <name>Na(+)</name>
        <dbReference type="ChEBI" id="CHEBI:29101"/>
        <note>structural</note>
    </ligand>
</feature>
<dbReference type="EMBL" id="JBFALK010000018">
    <property type="protein sequence ID" value="MEV0972692.1"/>
    <property type="molecule type" value="Genomic_DNA"/>
</dbReference>
<keyword evidence="6 10" id="KW-0407">Ion channel</keyword>
<feature type="binding site" evidence="10">
    <location>
        <position position="97"/>
    </location>
    <ligand>
        <name>Na(+)</name>
        <dbReference type="ChEBI" id="CHEBI:29101"/>
        <note>structural</note>
    </ligand>
</feature>
<dbReference type="NCBIfam" id="TIGR00494">
    <property type="entry name" value="crcB"/>
    <property type="match status" value="1"/>
</dbReference>
<comment type="similarity">
    <text evidence="7 10">Belongs to the fluoride channel Fluc/FEX (TC 1.A.43) family.</text>
</comment>
<keyword evidence="5 10" id="KW-0472">Membrane</keyword>
<evidence type="ECO:0000256" key="8">
    <source>
        <dbReference type="ARBA" id="ARBA00035585"/>
    </source>
</evidence>
<evidence type="ECO:0000256" key="2">
    <source>
        <dbReference type="ARBA" id="ARBA00022475"/>
    </source>
</evidence>
<comment type="function">
    <text evidence="9 10">Fluoride-specific ion channel. Important for reducing fluoride concentration in the cell, thus reducing its toxicity.</text>
</comment>
<comment type="catalytic activity">
    <reaction evidence="8">
        <text>fluoride(in) = fluoride(out)</text>
        <dbReference type="Rhea" id="RHEA:76159"/>
        <dbReference type="ChEBI" id="CHEBI:17051"/>
    </reaction>
    <physiologicalReaction direction="left-to-right" evidence="8">
        <dbReference type="Rhea" id="RHEA:76160"/>
    </physiologicalReaction>
</comment>
<proteinExistence type="inferred from homology"/>
<comment type="caution">
    <text evidence="11">The sequence shown here is derived from an EMBL/GenBank/DDBJ whole genome shotgun (WGS) entry which is preliminary data.</text>
</comment>
<feature type="transmembrane region" description="Helical" evidence="10">
    <location>
        <begin position="87"/>
        <end position="108"/>
    </location>
</feature>
<evidence type="ECO:0000256" key="10">
    <source>
        <dbReference type="HAMAP-Rule" id="MF_00454"/>
    </source>
</evidence>
<evidence type="ECO:0000256" key="7">
    <source>
        <dbReference type="ARBA" id="ARBA00035120"/>
    </source>
</evidence>
<accession>A0ABV3GM34</accession>
<reference evidence="11 12" key="1">
    <citation type="submission" date="2024-06" db="EMBL/GenBank/DDBJ databases">
        <title>The Natural Products Discovery Center: Release of the First 8490 Sequenced Strains for Exploring Actinobacteria Biosynthetic Diversity.</title>
        <authorList>
            <person name="Kalkreuter E."/>
            <person name="Kautsar S.A."/>
            <person name="Yang D."/>
            <person name="Bader C.D."/>
            <person name="Teijaro C.N."/>
            <person name="Fluegel L."/>
            <person name="Davis C.M."/>
            <person name="Simpson J.R."/>
            <person name="Lauterbach L."/>
            <person name="Steele A.D."/>
            <person name="Gui C."/>
            <person name="Meng S."/>
            <person name="Li G."/>
            <person name="Viehrig K."/>
            <person name="Ye F."/>
            <person name="Su P."/>
            <person name="Kiefer A.F."/>
            <person name="Nichols A."/>
            <person name="Cepeda A.J."/>
            <person name="Yan W."/>
            <person name="Fan B."/>
            <person name="Jiang Y."/>
            <person name="Adhikari A."/>
            <person name="Zheng C.-J."/>
            <person name="Schuster L."/>
            <person name="Cowan T.M."/>
            <person name="Smanski M.J."/>
            <person name="Chevrette M.G."/>
            <person name="De Carvalho L.P.S."/>
            <person name="Shen B."/>
        </authorList>
    </citation>
    <scope>NUCLEOTIDE SEQUENCE [LARGE SCALE GENOMIC DNA]</scope>
    <source>
        <strain evidence="11 12">NPDC050100</strain>
    </source>
</reference>
<keyword evidence="3 10" id="KW-0812">Transmembrane</keyword>
<dbReference type="PANTHER" id="PTHR28259">
    <property type="entry name" value="FLUORIDE EXPORT PROTEIN 1-RELATED"/>
    <property type="match status" value="1"/>
</dbReference>
<evidence type="ECO:0000256" key="4">
    <source>
        <dbReference type="ARBA" id="ARBA00022989"/>
    </source>
</evidence>
<keyword evidence="10" id="KW-0479">Metal-binding</keyword>
<keyword evidence="4 10" id="KW-1133">Transmembrane helix</keyword>
<dbReference type="RefSeq" id="WP_358137998.1">
    <property type="nucleotide sequence ID" value="NZ_JBFALK010000018.1"/>
</dbReference>
<evidence type="ECO:0000256" key="5">
    <source>
        <dbReference type="ARBA" id="ARBA00023136"/>
    </source>
</evidence>
<dbReference type="HAMAP" id="MF_00454">
    <property type="entry name" value="FluC"/>
    <property type="match status" value="1"/>
</dbReference>
<keyword evidence="2 10" id="KW-1003">Cell membrane</keyword>
<sequence length="152" mass="16004">MTPHEADVFRARPARARSRTFGVLGMIAVGGGLGSIARYLVGSAIPAGASGFPWGTLVVNVTGCFVLGVLMVFVLQVWPPRRYVRPFLGVGFLGGYTTFSTVMVEITRLSAATAVTYAAASLAAGLAAVWCGMTIARLATRLPVRRNAQEEA</sequence>
<organism evidence="11 12">
    <name type="scientific">Microtetraspora glauca</name>
    <dbReference type="NCBI Taxonomy" id="1996"/>
    <lineage>
        <taxon>Bacteria</taxon>
        <taxon>Bacillati</taxon>
        <taxon>Actinomycetota</taxon>
        <taxon>Actinomycetes</taxon>
        <taxon>Streptosporangiales</taxon>
        <taxon>Streptosporangiaceae</taxon>
        <taxon>Microtetraspora</taxon>
    </lineage>
</organism>
<keyword evidence="12" id="KW-1185">Reference proteome</keyword>
<dbReference type="InterPro" id="IPR003691">
    <property type="entry name" value="FluC"/>
</dbReference>
<dbReference type="PANTHER" id="PTHR28259:SF1">
    <property type="entry name" value="FLUORIDE EXPORT PROTEIN 1-RELATED"/>
    <property type="match status" value="1"/>
</dbReference>